<dbReference type="RefSeq" id="WP_003020110.1">
    <property type="nucleotide sequence ID" value="NZ_CP022413.2"/>
</dbReference>
<dbReference type="GO" id="GO:0016787">
    <property type="term" value="F:hydrolase activity"/>
    <property type="evidence" value="ECO:0007669"/>
    <property type="project" value="UniProtKB-KW"/>
</dbReference>
<dbReference type="EC" id="3.1.22.4" evidence="1"/>
<evidence type="ECO:0000313" key="1">
    <source>
        <dbReference type="EMBL" id="EEX22300.1"/>
    </source>
</evidence>
<comment type="caution">
    <text evidence="1">The sequence shown here is derived from an EMBL/GenBank/DDBJ whole genome shotgun (WGS) entry which is preliminary data.</text>
</comment>
<dbReference type="eggNOG" id="ENOG502ZJAF">
    <property type="taxonomic scope" value="Bacteria"/>
</dbReference>
<dbReference type="STRING" id="537007.BLAHAN_05268"/>
<keyword evidence="1" id="KW-0378">Hydrolase</keyword>
<gene>
    <name evidence="1" type="primary">rusA</name>
    <name evidence="1" type="ORF">BLAHAN_05268</name>
</gene>
<dbReference type="Pfam" id="PF05866">
    <property type="entry name" value="RusA"/>
    <property type="match status" value="1"/>
</dbReference>
<dbReference type="InterPro" id="IPR036614">
    <property type="entry name" value="RusA-like_sf"/>
</dbReference>
<name>C9L7A6_BLAHA</name>
<dbReference type="Gene3D" id="3.30.1330.70">
    <property type="entry name" value="Holliday junction resolvase RusA"/>
    <property type="match status" value="1"/>
</dbReference>
<dbReference type="EMBL" id="ABYU02000012">
    <property type="protein sequence ID" value="EEX22300.1"/>
    <property type="molecule type" value="Genomic_DNA"/>
</dbReference>
<dbReference type="Proteomes" id="UP000003755">
    <property type="component" value="Unassembled WGS sequence"/>
</dbReference>
<dbReference type="GO" id="GO:0006281">
    <property type="term" value="P:DNA repair"/>
    <property type="evidence" value="ECO:0007669"/>
    <property type="project" value="InterPro"/>
</dbReference>
<dbReference type="GO" id="GO:0006310">
    <property type="term" value="P:DNA recombination"/>
    <property type="evidence" value="ECO:0007669"/>
    <property type="project" value="InterPro"/>
</dbReference>
<proteinExistence type="predicted"/>
<dbReference type="AlphaFoldDB" id="C9L7A6"/>
<dbReference type="SUPFAM" id="SSF103084">
    <property type="entry name" value="Holliday junction resolvase RusA"/>
    <property type="match status" value="1"/>
</dbReference>
<keyword evidence="2" id="KW-1185">Reference proteome</keyword>
<dbReference type="KEGG" id="bhan:CGC63_10255"/>
<dbReference type="HOGENOM" id="CLU_1265101_0_0_9"/>
<reference evidence="1" key="1">
    <citation type="submission" date="2009-09" db="EMBL/GenBank/DDBJ databases">
        <authorList>
            <person name="Weinstock G."/>
            <person name="Sodergren E."/>
            <person name="Clifton S."/>
            <person name="Fulton L."/>
            <person name="Fulton B."/>
            <person name="Courtney L."/>
            <person name="Fronick C."/>
            <person name="Harrison M."/>
            <person name="Strong C."/>
            <person name="Farmer C."/>
            <person name="Delahaunty K."/>
            <person name="Markovic C."/>
            <person name="Hall O."/>
            <person name="Minx P."/>
            <person name="Tomlinson C."/>
            <person name="Mitreva M."/>
            <person name="Nelson J."/>
            <person name="Hou S."/>
            <person name="Wollam A."/>
            <person name="Pepin K.H."/>
            <person name="Johnson M."/>
            <person name="Bhonagiri V."/>
            <person name="Nash W.E."/>
            <person name="Warren W."/>
            <person name="Chinwalla A."/>
            <person name="Mardis E.R."/>
            <person name="Wilson R.K."/>
        </authorList>
    </citation>
    <scope>NUCLEOTIDE SEQUENCE [LARGE SCALE GENOMIC DNA]</scope>
    <source>
        <strain evidence="1">DSM 20583</strain>
    </source>
</reference>
<protein>
    <submittedName>
        <fullName evidence="1">Crossover junction endodeoxyribonuclease RusA</fullName>
        <ecNumber evidence="1">3.1.22.4</ecNumber>
    </submittedName>
</protein>
<sequence>MEEKLVFTSPIPPSVNHYLAYRTIIKNGKPMAMSYKTKEAKDYQKNIIELIKKEVEKQRWVKSDNKFQHYYMDVVFYFPRVDMDANNYFKCLADAITDTELVWIDDTQLCERVMGIYYDNKNPRMEIEIKPVNYKGIFPNQNTYEEFVCKCETCKRYKRNCSILTKSIEGRITEDIENLECQKYKSIEKEDK</sequence>
<evidence type="ECO:0000313" key="2">
    <source>
        <dbReference type="Proteomes" id="UP000003755"/>
    </source>
</evidence>
<organism evidence="1 2">
    <name type="scientific">Blautia hansenii DSM 20583</name>
    <dbReference type="NCBI Taxonomy" id="537007"/>
    <lineage>
        <taxon>Bacteria</taxon>
        <taxon>Bacillati</taxon>
        <taxon>Bacillota</taxon>
        <taxon>Clostridia</taxon>
        <taxon>Lachnospirales</taxon>
        <taxon>Lachnospiraceae</taxon>
        <taxon>Blautia</taxon>
    </lineage>
</organism>
<dbReference type="InterPro" id="IPR008822">
    <property type="entry name" value="Endonuclease_RusA-like"/>
</dbReference>
<accession>C9L7A6</accession>
<dbReference type="GO" id="GO:0000287">
    <property type="term" value="F:magnesium ion binding"/>
    <property type="evidence" value="ECO:0007669"/>
    <property type="project" value="InterPro"/>
</dbReference>